<dbReference type="RefSeq" id="XP_031556093.1">
    <property type="nucleotide sequence ID" value="XM_031700233.1"/>
</dbReference>
<reference evidence="5" key="1">
    <citation type="submission" date="2025-08" db="UniProtKB">
        <authorList>
            <consortium name="RefSeq"/>
        </authorList>
    </citation>
    <scope>IDENTIFICATION</scope>
    <source>
        <tissue evidence="5">Tentacle</tissue>
    </source>
</reference>
<dbReference type="InterPro" id="IPR037524">
    <property type="entry name" value="PA14/GLEYA"/>
</dbReference>
<feature type="region of interest" description="Disordered" evidence="2">
    <location>
        <begin position="411"/>
        <end position="489"/>
    </location>
</feature>
<dbReference type="GO" id="GO:0046373">
    <property type="term" value="P:L-arabinose metabolic process"/>
    <property type="evidence" value="ECO:0007669"/>
    <property type="project" value="InterPro"/>
</dbReference>
<dbReference type="InterPro" id="IPR036195">
    <property type="entry name" value="AbfB_ABD_sf"/>
</dbReference>
<evidence type="ECO:0000256" key="2">
    <source>
        <dbReference type="SAM" id="MobiDB-lite"/>
    </source>
</evidence>
<feature type="region of interest" description="Disordered" evidence="2">
    <location>
        <begin position="755"/>
        <end position="775"/>
    </location>
</feature>
<sequence>MVFRWWNAFGVFAVVLSVFIMVTPLRPKPFAPDVLRKQGVYIEKWEGIDSYSIENLKNNARYPNLPTWRGYGTQFTQPNNWGENFGTRIRAYFVPKESGAHVFFISSDNSGQLFLSNDEFPSHKSLIATVREERFTKPRQYDKYIEQRSWPVQLHKGHYYYIETLMKEFYDKDHLSVAVQTPKKFVAPITADYLWTALPEGYTKNNKSATTKGPPNLDIIKIAAKAGAKAGASSGLMAAAKSAARAGAEAGKMAGEEAGAKAGEAAAAAAAQVVFAKTFKTIFSAYKQGNLNFMVRLFGPRGEKIIRKYWNISSADNNTTDQERSASNHVINIHLYGNNGRNVLQNNSPQGSSSSLENSYLPNSNAGINGNGVYGNTNGPSKQIQRQNPYVELPTEGVFGSSGKLMHNQKYVPIDTGSHPHQSAKGQKNSDDPLAYPQNDEAKNPLQFTAISSDSSSIASLTPDSRSSTPSETSDFSSPHFETIEQNDLKSSPKSLYKILQNDDDGTRTTPVFTTIVSEGTKNNSIQNPASGTTDIGTQSTRENEIFVYYPKPDEDPDDMARRLVYEGGPASKIVFNAQYSIHSLDIPAIQINITKNLCINSFSGKIILKGQCQYFVVREGLLPKTGTDDISLESSCIPGHYLVQRNYKFYVAERDGTLHFAREATFGLYKTMAFPFSLQMMSFSHYMWFMCESKQKDPHKTEIELEYVNSRKSAINRCSFTFLPLPYGDDPKKNCKGVLSFEVPKIPGQQKMPWHHLDIPTPATNETSRGMCMP</sequence>
<dbReference type="InterPro" id="IPR052387">
    <property type="entry name" value="Fibrocystin"/>
</dbReference>
<dbReference type="Gene3D" id="2.60.120.1560">
    <property type="match status" value="1"/>
</dbReference>
<evidence type="ECO:0000313" key="5">
    <source>
        <dbReference type="RefSeq" id="XP_031556093.1"/>
    </source>
</evidence>
<feature type="domain" description="PA14" evidence="3">
    <location>
        <begin position="35"/>
        <end position="193"/>
    </location>
</feature>
<keyword evidence="1" id="KW-0732">Signal</keyword>
<dbReference type="PROSITE" id="PS51820">
    <property type="entry name" value="PA14"/>
    <property type="match status" value="1"/>
</dbReference>
<proteinExistence type="predicted"/>
<accession>A0A6P8HM66</accession>
<dbReference type="AlphaFoldDB" id="A0A6P8HM66"/>
<dbReference type="Gene3D" id="2.80.10.50">
    <property type="match status" value="1"/>
</dbReference>
<dbReference type="InterPro" id="IPR007934">
    <property type="entry name" value="AbfB_ABD"/>
</dbReference>
<dbReference type="GeneID" id="116292886"/>
<dbReference type="Proteomes" id="UP000515163">
    <property type="component" value="Unplaced"/>
</dbReference>
<dbReference type="SUPFAM" id="SSF110221">
    <property type="entry name" value="AbfB domain"/>
    <property type="match status" value="1"/>
</dbReference>
<protein>
    <submittedName>
        <fullName evidence="5">Uncharacterized protein LOC116292886</fullName>
    </submittedName>
</protein>
<dbReference type="InParanoid" id="A0A6P8HM66"/>
<gene>
    <name evidence="5" type="primary">LOC116292886</name>
</gene>
<dbReference type="GO" id="GO:0046556">
    <property type="term" value="F:alpha-L-arabinofuranosidase activity"/>
    <property type="evidence" value="ECO:0007669"/>
    <property type="project" value="InterPro"/>
</dbReference>
<dbReference type="SUPFAM" id="SSF56988">
    <property type="entry name" value="Anthrax protective antigen"/>
    <property type="match status" value="1"/>
</dbReference>
<dbReference type="OrthoDB" id="5990417at2759"/>
<dbReference type="Pfam" id="PF07691">
    <property type="entry name" value="PA14"/>
    <property type="match status" value="1"/>
</dbReference>
<organism evidence="4 5">
    <name type="scientific">Actinia tenebrosa</name>
    <name type="common">Australian red waratah sea anemone</name>
    <dbReference type="NCBI Taxonomy" id="6105"/>
    <lineage>
        <taxon>Eukaryota</taxon>
        <taxon>Metazoa</taxon>
        <taxon>Cnidaria</taxon>
        <taxon>Anthozoa</taxon>
        <taxon>Hexacorallia</taxon>
        <taxon>Actiniaria</taxon>
        <taxon>Actiniidae</taxon>
        <taxon>Actinia</taxon>
    </lineage>
</organism>
<keyword evidence="4" id="KW-1185">Reference proteome</keyword>
<evidence type="ECO:0000256" key="1">
    <source>
        <dbReference type="ARBA" id="ARBA00022729"/>
    </source>
</evidence>
<feature type="region of interest" description="Disordered" evidence="2">
    <location>
        <begin position="341"/>
        <end position="384"/>
    </location>
</feature>
<evidence type="ECO:0000259" key="3">
    <source>
        <dbReference type="PROSITE" id="PS51820"/>
    </source>
</evidence>
<dbReference type="KEGG" id="aten:116292886"/>
<dbReference type="InterPro" id="IPR011658">
    <property type="entry name" value="PA14_dom"/>
</dbReference>
<evidence type="ECO:0000313" key="4">
    <source>
        <dbReference type="Proteomes" id="UP000515163"/>
    </source>
</evidence>
<dbReference type="PANTHER" id="PTHR46769">
    <property type="entry name" value="POLYCYSTIC KIDNEY AND HEPATIC DISEASE 1 (AUTOSOMAL RECESSIVE)-LIKE 1"/>
    <property type="match status" value="1"/>
</dbReference>
<dbReference type="PANTHER" id="PTHR46769:SF2">
    <property type="entry name" value="FIBROCYSTIN-L ISOFORM 2 PRECURSOR-RELATED"/>
    <property type="match status" value="1"/>
</dbReference>
<name>A0A6P8HM66_ACTTE</name>
<feature type="compositionally biased region" description="Low complexity" evidence="2">
    <location>
        <begin position="449"/>
        <end position="479"/>
    </location>
</feature>
<dbReference type="Pfam" id="PF05270">
    <property type="entry name" value="AbfB"/>
    <property type="match status" value="1"/>
</dbReference>